<keyword evidence="1" id="KW-0472">Membrane</keyword>
<keyword evidence="4" id="KW-1185">Reference proteome</keyword>
<accession>A0A2V5L8L1</accession>
<feature type="transmembrane region" description="Helical" evidence="1">
    <location>
        <begin position="19"/>
        <end position="40"/>
    </location>
</feature>
<feature type="transmembrane region" description="Helical" evidence="1">
    <location>
        <begin position="383"/>
        <end position="404"/>
    </location>
</feature>
<keyword evidence="1" id="KW-0812">Transmembrane</keyword>
<dbReference type="RefSeq" id="WP_110501441.1">
    <property type="nucleotide sequence ID" value="NZ_QJVD01000013.1"/>
</dbReference>
<evidence type="ECO:0000259" key="2">
    <source>
        <dbReference type="Pfam" id="PF14067"/>
    </source>
</evidence>
<evidence type="ECO:0000313" key="3">
    <source>
        <dbReference type="EMBL" id="PYI66724.1"/>
    </source>
</evidence>
<dbReference type="InterPro" id="IPR025902">
    <property type="entry name" value="LssY-like-C_dom"/>
</dbReference>
<protein>
    <recommendedName>
        <fullName evidence="2">LssY-like C-terminal domain-containing protein</fullName>
    </recommendedName>
</protein>
<sequence>MSTTSAAPARPRHRYIDALADNSVFVLGALAAIWLAWLLLSETLHVGWRLLPIFVAFWLVLSYLVHPRIHRILTSVYVPDYFIGRARTSDGLLGDPVNLALEGTESQVHAAMTRAGWIKADDVTPASSWKIVTTTVLRRSYDEAPVSPLLLFGRQQDLAYQQEVSGNPSKRHHVRLWHSPAGWMLPGGHRADWLAAGTFDRAVGLSLFTLQVTHKVAADTDVERDHIVGTLTALGEDVSVRTIEDFSSGYHARNGGGDTIETDGNLPVVDVGKVSDSGVEPGPGWEERMAARANKRPVSITFGAALVGLRVLAGAIVVASGASGASGGKDGPSGVLAVLVGLDVMLADWAVPLVLGAGVVLGLLYLFVGVLTFRGVNWARNTAMACSALLILLTASGFFLGHGIALRENMLGLPLDILVLLALSGEASSRWARRVRTGPGESAHATGDKVVRTQYLLSAGEIHGCDQP</sequence>
<name>A0A2V5L8L1_9MICC</name>
<dbReference type="AlphaFoldDB" id="A0A2V5L8L1"/>
<keyword evidence="1" id="KW-1133">Transmembrane helix</keyword>
<evidence type="ECO:0000256" key="1">
    <source>
        <dbReference type="SAM" id="Phobius"/>
    </source>
</evidence>
<comment type="caution">
    <text evidence="3">The sequence shown here is derived from an EMBL/GenBank/DDBJ whole genome shotgun (WGS) entry which is preliminary data.</text>
</comment>
<organism evidence="3 4">
    <name type="scientific">Arthrobacter livingstonensis</name>
    <dbReference type="NCBI Taxonomy" id="670078"/>
    <lineage>
        <taxon>Bacteria</taxon>
        <taxon>Bacillati</taxon>
        <taxon>Actinomycetota</taxon>
        <taxon>Actinomycetes</taxon>
        <taxon>Micrococcales</taxon>
        <taxon>Micrococcaceae</taxon>
        <taxon>Arthrobacter</taxon>
    </lineage>
</organism>
<reference evidence="3 4" key="1">
    <citation type="submission" date="2018-05" db="EMBL/GenBank/DDBJ databases">
        <title>Genetic diversity of glacier-inhabiting Cryobacterium bacteria in China and description of Cryobacterium mengkeensis sp. nov. and Arthrobacter glacialis sp. nov.</title>
        <authorList>
            <person name="Liu Q."/>
            <person name="Xin Y.-H."/>
        </authorList>
    </citation>
    <scope>NUCLEOTIDE SEQUENCE [LARGE SCALE GENOMIC DNA]</scope>
    <source>
        <strain evidence="3 4">LI2</strain>
    </source>
</reference>
<gene>
    <name evidence="3" type="ORF">CVV68_13010</name>
</gene>
<feature type="transmembrane region" description="Helical" evidence="1">
    <location>
        <begin position="46"/>
        <end position="65"/>
    </location>
</feature>
<feature type="transmembrane region" description="Helical" evidence="1">
    <location>
        <begin position="349"/>
        <end position="371"/>
    </location>
</feature>
<dbReference type="OrthoDB" id="3725455at2"/>
<dbReference type="Pfam" id="PF14067">
    <property type="entry name" value="LssY_C"/>
    <property type="match status" value="1"/>
</dbReference>
<dbReference type="EMBL" id="QJVD01000013">
    <property type="protein sequence ID" value="PYI66724.1"/>
    <property type="molecule type" value="Genomic_DNA"/>
</dbReference>
<feature type="transmembrane region" description="Helical" evidence="1">
    <location>
        <begin position="298"/>
        <end position="322"/>
    </location>
</feature>
<dbReference type="Proteomes" id="UP000247832">
    <property type="component" value="Unassembled WGS sequence"/>
</dbReference>
<evidence type="ECO:0000313" key="4">
    <source>
        <dbReference type="Proteomes" id="UP000247832"/>
    </source>
</evidence>
<proteinExistence type="predicted"/>
<feature type="domain" description="LssY-like C-terminal" evidence="2">
    <location>
        <begin position="77"/>
        <end position="266"/>
    </location>
</feature>